<keyword evidence="2" id="KW-1185">Reference proteome</keyword>
<sequence length="196" mass="22644">MEQKYFPILRTLHFSDPISIPGRMFSLSGTQLLPRSTKRKITTQLTTKICEEEDVKKTDNPSKMKMEQKYFPILRTLHFSDPISIPGRMFSLSGTQLLPRSTKRKITTQLTSLDIPLKKARCTSTTKIYEEDVQKKTDNPPKMKMEEKYFLILRTLPFSDPISIPERMFSLSGTQLLPRSTKRKITTQLTSLDVLV</sequence>
<dbReference type="Proteomes" id="UP001054945">
    <property type="component" value="Unassembled WGS sequence"/>
</dbReference>
<dbReference type="EMBL" id="BPLR01020662">
    <property type="protein sequence ID" value="GIX81294.1"/>
    <property type="molecule type" value="Genomic_DNA"/>
</dbReference>
<dbReference type="AlphaFoldDB" id="A0AAV4N923"/>
<evidence type="ECO:0000313" key="1">
    <source>
        <dbReference type="EMBL" id="GIX81294.1"/>
    </source>
</evidence>
<organism evidence="1 2">
    <name type="scientific">Caerostris extrusa</name>
    <name type="common">Bark spider</name>
    <name type="synonym">Caerostris bankana</name>
    <dbReference type="NCBI Taxonomy" id="172846"/>
    <lineage>
        <taxon>Eukaryota</taxon>
        <taxon>Metazoa</taxon>
        <taxon>Ecdysozoa</taxon>
        <taxon>Arthropoda</taxon>
        <taxon>Chelicerata</taxon>
        <taxon>Arachnida</taxon>
        <taxon>Araneae</taxon>
        <taxon>Araneomorphae</taxon>
        <taxon>Entelegynae</taxon>
        <taxon>Araneoidea</taxon>
        <taxon>Araneidae</taxon>
        <taxon>Caerostris</taxon>
    </lineage>
</organism>
<evidence type="ECO:0008006" key="3">
    <source>
        <dbReference type="Google" id="ProtNLM"/>
    </source>
</evidence>
<gene>
    <name evidence="1" type="ORF">CEXT_688681</name>
</gene>
<comment type="caution">
    <text evidence="1">The sequence shown here is derived from an EMBL/GenBank/DDBJ whole genome shotgun (WGS) entry which is preliminary data.</text>
</comment>
<name>A0AAV4N923_CAEEX</name>
<evidence type="ECO:0000313" key="2">
    <source>
        <dbReference type="Proteomes" id="UP001054945"/>
    </source>
</evidence>
<protein>
    <recommendedName>
        <fullName evidence="3">HAT C-terminal dimerisation domain-containing protein</fullName>
    </recommendedName>
</protein>
<reference evidence="1 2" key="1">
    <citation type="submission" date="2021-06" db="EMBL/GenBank/DDBJ databases">
        <title>Caerostris extrusa draft genome.</title>
        <authorList>
            <person name="Kono N."/>
            <person name="Arakawa K."/>
        </authorList>
    </citation>
    <scope>NUCLEOTIDE SEQUENCE [LARGE SCALE GENOMIC DNA]</scope>
</reference>
<proteinExistence type="predicted"/>
<accession>A0AAV4N923</accession>